<keyword evidence="4" id="KW-0227">DNA damage</keyword>
<dbReference type="CDD" id="cd07896">
    <property type="entry name" value="Adenylation_kDNA_ligase_like"/>
    <property type="match status" value="1"/>
</dbReference>
<keyword evidence="2 9" id="KW-0436">Ligase</keyword>
<name>A0A839IMZ8_9GAMM</name>
<dbReference type="RefSeq" id="WP_182808102.1">
    <property type="nucleotide sequence ID" value="NZ_JACJFM010000006.1"/>
</dbReference>
<dbReference type="PROSITE" id="PS50160">
    <property type="entry name" value="DNA_LIGASE_A3"/>
    <property type="match status" value="1"/>
</dbReference>
<evidence type="ECO:0000313" key="9">
    <source>
        <dbReference type="EMBL" id="MBB1486328.1"/>
    </source>
</evidence>
<keyword evidence="3" id="KW-0235">DNA replication</keyword>
<dbReference type="Pfam" id="PF14743">
    <property type="entry name" value="DNA_ligase_OB_2"/>
    <property type="match status" value="1"/>
</dbReference>
<dbReference type="SUPFAM" id="SSF56091">
    <property type="entry name" value="DNA ligase/mRNA capping enzyme, catalytic domain"/>
    <property type="match status" value="1"/>
</dbReference>
<comment type="caution">
    <text evidence="9">The sequence shown here is derived from an EMBL/GenBank/DDBJ whole genome shotgun (WGS) entry which is preliminary data.</text>
</comment>
<dbReference type="PANTHER" id="PTHR47810:SF1">
    <property type="entry name" value="DNA LIGASE B"/>
    <property type="match status" value="1"/>
</dbReference>
<dbReference type="InterPro" id="IPR029319">
    <property type="entry name" value="DNA_ligase_OB"/>
</dbReference>
<dbReference type="SUPFAM" id="SSF50249">
    <property type="entry name" value="Nucleic acid-binding proteins"/>
    <property type="match status" value="1"/>
</dbReference>
<dbReference type="GO" id="GO:0005524">
    <property type="term" value="F:ATP binding"/>
    <property type="evidence" value="ECO:0007669"/>
    <property type="project" value="InterPro"/>
</dbReference>
<evidence type="ECO:0000256" key="3">
    <source>
        <dbReference type="ARBA" id="ARBA00022705"/>
    </source>
</evidence>
<dbReference type="EMBL" id="JACJFM010000006">
    <property type="protein sequence ID" value="MBB1486328.1"/>
    <property type="molecule type" value="Genomic_DNA"/>
</dbReference>
<accession>A0A839IMZ8</accession>
<protein>
    <submittedName>
        <fullName evidence="9">DNA ligase</fullName>
    </submittedName>
</protein>
<dbReference type="GO" id="GO:0003910">
    <property type="term" value="F:DNA ligase (ATP) activity"/>
    <property type="evidence" value="ECO:0007669"/>
    <property type="project" value="UniProtKB-EC"/>
</dbReference>
<keyword evidence="10" id="KW-1185">Reference proteome</keyword>
<dbReference type="NCBIfam" id="NF006592">
    <property type="entry name" value="PRK09125.1"/>
    <property type="match status" value="1"/>
</dbReference>
<evidence type="ECO:0000256" key="6">
    <source>
        <dbReference type="ARBA" id="ARBA00034003"/>
    </source>
</evidence>
<evidence type="ECO:0000256" key="1">
    <source>
        <dbReference type="ARBA" id="ARBA00001968"/>
    </source>
</evidence>
<dbReference type="Gene3D" id="2.40.50.140">
    <property type="entry name" value="Nucleic acid-binding proteins"/>
    <property type="match status" value="1"/>
</dbReference>
<dbReference type="Proteomes" id="UP000565262">
    <property type="component" value="Unassembled WGS sequence"/>
</dbReference>
<comment type="catalytic activity">
    <reaction evidence="6">
        <text>ATP + (deoxyribonucleotide)n-3'-hydroxyl + 5'-phospho-(deoxyribonucleotide)m = (deoxyribonucleotide)n+m + AMP + diphosphate.</text>
        <dbReference type="EC" id="6.5.1.1"/>
    </reaction>
</comment>
<dbReference type="GO" id="GO:0006260">
    <property type="term" value="P:DNA replication"/>
    <property type="evidence" value="ECO:0007669"/>
    <property type="project" value="UniProtKB-KW"/>
</dbReference>
<organism evidence="9 10">
    <name type="scientific">Oceanospirillum sediminis</name>
    <dbReference type="NCBI Taxonomy" id="2760088"/>
    <lineage>
        <taxon>Bacteria</taxon>
        <taxon>Pseudomonadati</taxon>
        <taxon>Pseudomonadota</taxon>
        <taxon>Gammaproteobacteria</taxon>
        <taxon>Oceanospirillales</taxon>
        <taxon>Oceanospirillaceae</taxon>
        <taxon>Oceanospirillum</taxon>
    </lineage>
</organism>
<dbReference type="Pfam" id="PF01068">
    <property type="entry name" value="DNA_ligase_A_M"/>
    <property type="match status" value="1"/>
</dbReference>
<sequence>MSGSFIAEHSLLLAAAVPLISEADSSHLTLLAVDASPPVMLATEFKTTLPVDHYLISEKLDGVRAFWNGTAFLTRQGHEIKAPDWFTSGLPDIRLDGELWIGRQRFAELSGIVRREQPDDDWTRVHYVIFDLPEYPGVFSQRSKQLTQLVAKIDQPWIAGVDYFQLSNLSELESTLKQLSQAGAEGLMLHHKKGIYQAGRSTALLKYKLYQDAEAVVVGYTPGKGQFSGMTGALVVRLPDGRQMKIGSGLSHSERRNPPAKGSTITYRFNGYTTTGLPRFARFMRVRDDFISSQSTIQTE</sequence>
<dbReference type="Gene3D" id="3.30.470.30">
    <property type="entry name" value="DNA ligase/mRNA capping enzyme"/>
    <property type="match status" value="1"/>
</dbReference>
<dbReference type="CDD" id="cd08041">
    <property type="entry name" value="OBF_kDNA_ligase_like"/>
    <property type="match status" value="1"/>
</dbReference>
<evidence type="ECO:0000256" key="2">
    <source>
        <dbReference type="ARBA" id="ARBA00022598"/>
    </source>
</evidence>
<feature type="region of interest" description="Disordered" evidence="7">
    <location>
        <begin position="246"/>
        <end position="265"/>
    </location>
</feature>
<dbReference type="InterPro" id="IPR050326">
    <property type="entry name" value="NAD_dep_DNA_ligaseB"/>
</dbReference>
<dbReference type="Gene3D" id="3.30.1490.70">
    <property type="match status" value="1"/>
</dbReference>
<dbReference type="AlphaFoldDB" id="A0A839IMZ8"/>
<evidence type="ECO:0000256" key="5">
    <source>
        <dbReference type="ARBA" id="ARBA00023204"/>
    </source>
</evidence>
<dbReference type="PANTHER" id="PTHR47810">
    <property type="entry name" value="DNA LIGASE"/>
    <property type="match status" value="1"/>
</dbReference>
<dbReference type="InterPro" id="IPR012340">
    <property type="entry name" value="NA-bd_OB-fold"/>
</dbReference>
<reference evidence="9 10" key="1">
    <citation type="submission" date="2020-08" db="EMBL/GenBank/DDBJ databases">
        <title>Oceanospirillum sp. nov. isolated from marine sediment.</title>
        <authorList>
            <person name="Ji X."/>
        </authorList>
    </citation>
    <scope>NUCLEOTIDE SEQUENCE [LARGE SCALE GENOMIC DNA]</scope>
    <source>
        <strain evidence="9 10">D5</strain>
    </source>
</reference>
<evidence type="ECO:0000259" key="8">
    <source>
        <dbReference type="PROSITE" id="PS50160"/>
    </source>
</evidence>
<comment type="cofactor">
    <cofactor evidence="1">
        <name>a divalent metal cation</name>
        <dbReference type="ChEBI" id="CHEBI:60240"/>
    </cofactor>
</comment>
<keyword evidence="5" id="KW-0234">DNA repair</keyword>
<dbReference type="GO" id="GO:0006281">
    <property type="term" value="P:DNA repair"/>
    <property type="evidence" value="ECO:0007669"/>
    <property type="project" value="UniProtKB-KW"/>
</dbReference>
<dbReference type="GO" id="GO:0006310">
    <property type="term" value="P:DNA recombination"/>
    <property type="evidence" value="ECO:0007669"/>
    <property type="project" value="InterPro"/>
</dbReference>
<evidence type="ECO:0000256" key="4">
    <source>
        <dbReference type="ARBA" id="ARBA00022763"/>
    </source>
</evidence>
<dbReference type="InterPro" id="IPR012310">
    <property type="entry name" value="DNA_ligase_ATP-dep_cent"/>
</dbReference>
<feature type="domain" description="ATP-dependent DNA ligase family profile" evidence="8">
    <location>
        <begin position="139"/>
        <end position="240"/>
    </location>
</feature>
<evidence type="ECO:0000313" key="10">
    <source>
        <dbReference type="Proteomes" id="UP000565262"/>
    </source>
</evidence>
<proteinExistence type="predicted"/>
<gene>
    <name evidence="9" type="ORF">H4O21_06880</name>
</gene>
<evidence type="ECO:0000256" key="7">
    <source>
        <dbReference type="SAM" id="MobiDB-lite"/>
    </source>
</evidence>